<accession>A0A292YFX9</accession>
<dbReference type="InterPro" id="IPR036259">
    <property type="entry name" value="MFS_trans_sf"/>
</dbReference>
<feature type="transmembrane region" description="Helical" evidence="4">
    <location>
        <begin position="165"/>
        <end position="184"/>
    </location>
</feature>
<dbReference type="SUPFAM" id="SSF103473">
    <property type="entry name" value="MFS general substrate transporter"/>
    <property type="match status" value="1"/>
</dbReference>
<reference evidence="6 7" key="1">
    <citation type="journal article" date="2017" name="Syst. Appl. Microbiol.">
        <title>Lebetimonas natsushimae sp. nov., a novel strictly anaerobic, moderately thermophilic chemoautotroph isolated from a deep-sea hydrothermal vent polychaete nest in the Mid-Okinawa Trough.</title>
        <authorList>
            <person name="Nagata R."/>
            <person name="Takaki Y."/>
            <person name="Tame A."/>
            <person name="Nunoura T."/>
            <person name="Muto H."/>
            <person name="Mino S."/>
            <person name="Sawayama S."/>
            <person name="Takai K."/>
            <person name="Nakagawa S."/>
        </authorList>
    </citation>
    <scope>NUCLEOTIDE SEQUENCE [LARGE SCALE GENOMIC DNA]</scope>
    <source>
        <strain evidence="6 7">HS1857</strain>
    </source>
</reference>
<feature type="transmembrane region" description="Helical" evidence="4">
    <location>
        <begin position="205"/>
        <end position="227"/>
    </location>
</feature>
<evidence type="ECO:0000313" key="7">
    <source>
        <dbReference type="Proteomes" id="UP000217944"/>
    </source>
</evidence>
<gene>
    <name evidence="6" type="ORF">LNAT_P1573</name>
</gene>
<feature type="transmembrane region" description="Helical" evidence="4">
    <location>
        <begin position="233"/>
        <end position="257"/>
    </location>
</feature>
<dbReference type="OrthoDB" id="9803985at2"/>
<feature type="transmembrane region" description="Helical" evidence="4">
    <location>
        <begin position="135"/>
        <end position="153"/>
    </location>
</feature>
<evidence type="ECO:0000256" key="1">
    <source>
        <dbReference type="ARBA" id="ARBA00022692"/>
    </source>
</evidence>
<evidence type="ECO:0000259" key="5">
    <source>
        <dbReference type="PROSITE" id="PS50850"/>
    </source>
</evidence>
<dbReference type="PANTHER" id="PTHR23518">
    <property type="entry name" value="C-METHYLTRANSFERASE"/>
    <property type="match status" value="1"/>
</dbReference>
<dbReference type="CDD" id="cd17370">
    <property type="entry name" value="MFS_MJ1317_like"/>
    <property type="match status" value="1"/>
</dbReference>
<dbReference type="RefSeq" id="WP_096260101.1">
    <property type="nucleotide sequence ID" value="NZ_BDME01000006.1"/>
</dbReference>
<sequence length="375" mass="42169">MNKNIISLGFVSFFTDMASSMVTTILPLYVVYILNDGVDKLGMIIAVATFVSYFFRIIFGIISDRYKIVKPLVVFGYLISAVTKPLLAFAGTWKSVALLRGLERIGKAVRTAPKDRLISFYAGIKSGRSFGFHKMLDIAGEMSGAIIIFFVLKYMGENAEVFKKIFLSTIIPGIFAVLIVVFFVKDVPSQKKEKQKFDLSRDKNLLPLLFIYFVFLFFMYSNEYFIIKAKEAGFSMAVIPLLVILLNFTQTVTSYYFGVLIDKVGYYKVLNFSFLSGFLAILSLYFNFIIFGFVFLGLFLVSSLNSFRSYISDNAVNKASVYGIFYGGIAISASVGAVVIGEIWHNFGEKYALIYSMGGIILVYLIYLLKVKNDK</sequence>
<protein>
    <recommendedName>
        <fullName evidence="5">Major facilitator superfamily (MFS) profile domain-containing protein</fullName>
    </recommendedName>
</protein>
<dbReference type="PROSITE" id="PS50850">
    <property type="entry name" value="MFS"/>
    <property type="match status" value="1"/>
</dbReference>
<dbReference type="Gene3D" id="1.20.1250.20">
    <property type="entry name" value="MFS general substrate transporter like domains"/>
    <property type="match status" value="2"/>
</dbReference>
<evidence type="ECO:0000256" key="4">
    <source>
        <dbReference type="SAM" id="Phobius"/>
    </source>
</evidence>
<dbReference type="InterPro" id="IPR011701">
    <property type="entry name" value="MFS"/>
</dbReference>
<feature type="transmembrane region" description="Helical" evidence="4">
    <location>
        <begin position="319"/>
        <end position="340"/>
    </location>
</feature>
<dbReference type="Proteomes" id="UP000217944">
    <property type="component" value="Unassembled WGS sequence"/>
</dbReference>
<proteinExistence type="predicted"/>
<dbReference type="AlphaFoldDB" id="A0A292YFX9"/>
<feature type="transmembrane region" description="Helical" evidence="4">
    <location>
        <begin position="352"/>
        <end position="369"/>
    </location>
</feature>
<name>A0A292YFX9_9BACT</name>
<feature type="transmembrane region" description="Helical" evidence="4">
    <location>
        <begin position="41"/>
        <end position="62"/>
    </location>
</feature>
<evidence type="ECO:0000256" key="2">
    <source>
        <dbReference type="ARBA" id="ARBA00022989"/>
    </source>
</evidence>
<dbReference type="Pfam" id="PF07690">
    <property type="entry name" value="MFS_1"/>
    <property type="match status" value="1"/>
</dbReference>
<feature type="domain" description="Major facilitator superfamily (MFS) profile" evidence="5">
    <location>
        <begin position="4"/>
        <end position="375"/>
    </location>
</feature>
<evidence type="ECO:0000256" key="3">
    <source>
        <dbReference type="ARBA" id="ARBA00023136"/>
    </source>
</evidence>
<evidence type="ECO:0000313" key="6">
    <source>
        <dbReference type="EMBL" id="GAX88278.1"/>
    </source>
</evidence>
<comment type="caution">
    <text evidence="6">The sequence shown here is derived from an EMBL/GenBank/DDBJ whole genome shotgun (WGS) entry which is preliminary data.</text>
</comment>
<keyword evidence="3 4" id="KW-0472">Membrane</keyword>
<dbReference type="PANTHER" id="PTHR23518:SF2">
    <property type="entry name" value="MAJOR FACILITATOR SUPERFAMILY TRANSPORTER"/>
    <property type="match status" value="1"/>
</dbReference>
<organism evidence="6 7">
    <name type="scientific">Lebetimonas natsushimae</name>
    <dbReference type="NCBI Taxonomy" id="1936991"/>
    <lineage>
        <taxon>Bacteria</taxon>
        <taxon>Pseudomonadati</taxon>
        <taxon>Campylobacterota</taxon>
        <taxon>Epsilonproteobacteria</taxon>
        <taxon>Nautiliales</taxon>
        <taxon>Nautiliaceae</taxon>
        <taxon>Lebetimonas</taxon>
    </lineage>
</organism>
<keyword evidence="7" id="KW-1185">Reference proteome</keyword>
<dbReference type="GO" id="GO:0022857">
    <property type="term" value="F:transmembrane transporter activity"/>
    <property type="evidence" value="ECO:0007669"/>
    <property type="project" value="InterPro"/>
</dbReference>
<dbReference type="EMBL" id="BDME01000006">
    <property type="protein sequence ID" value="GAX88278.1"/>
    <property type="molecule type" value="Genomic_DNA"/>
</dbReference>
<feature type="transmembrane region" description="Helical" evidence="4">
    <location>
        <begin position="6"/>
        <end position="34"/>
    </location>
</feature>
<keyword evidence="2 4" id="KW-1133">Transmembrane helix</keyword>
<dbReference type="InterPro" id="IPR020846">
    <property type="entry name" value="MFS_dom"/>
</dbReference>
<feature type="transmembrane region" description="Helical" evidence="4">
    <location>
        <begin position="68"/>
        <end position="90"/>
    </location>
</feature>
<keyword evidence="1 4" id="KW-0812">Transmembrane</keyword>